<feature type="region of interest" description="Disordered" evidence="1">
    <location>
        <begin position="53"/>
        <end position="77"/>
    </location>
</feature>
<reference evidence="2 3" key="1">
    <citation type="submission" date="2020-08" db="EMBL/GenBank/DDBJ databases">
        <title>Genome sequence of Leucobacter denitrificans KACC 14055T.</title>
        <authorList>
            <person name="Hyun D.-W."/>
            <person name="Bae J.-W."/>
        </authorList>
    </citation>
    <scope>NUCLEOTIDE SEQUENCE [LARGE SCALE GENOMIC DNA]</scope>
    <source>
        <strain evidence="2 3">KACC 14055</strain>
    </source>
</reference>
<proteinExistence type="predicted"/>
<name>A0A7G9S434_9MICO</name>
<evidence type="ECO:0000256" key="1">
    <source>
        <dbReference type="SAM" id="MobiDB-lite"/>
    </source>
</evidence>
<dbReference type="RefSeq" id="WP_187555079.1">
    <property type="nucleotide sequence ID" value="NZ_CP060716.1"/>
</dbReference>
<gene>
    <name evidence="2" type="ORF">H9L06_10285</name>
</gene>
<dbReference type="EMBL" id="CP060716">
    <property type="protein sequence ID" value="QNN62609.1"/>
    <property type="molecule type" value="Genomic_DNA"/>
</dbReference>
<evidence type="ECO:0000313" key="3">
    <source>
        <dbReference type="Proteomes" id="UP000515934"/>
    </source>
</evidence>
<accession>A0A7G9S434</accession>
<protein>
    <submittedName>
        <fullName evidence="2">Uncharacterized protein</fullName>
    </submittedName>
</protein>
<feature type="compositionally biased region" description="Basic and acidic residues" evidence="1">
    <location>
        <begin position="53"/>
        <end position="63"/>
    </location>
</feature>
<sequence>MNAEAARPTSDPHLAMEVSNDLRANLDAQRAVCPVHHESDGSVTGALACRGARRSDRRRDVLERGFAISGDTEQPRR</sequence>
<dbReference type="KEGG" id="ldn:H9L06_10285"/>
<dbReference type="Proteomes" id="UP000515934">
    <property type="component" value="Chromosome"/>
</dbReference>
<keyword evidence="3" id="KW-1185">Reference proteome</keyword>
<dbReference type="AlphaFoldDB" id="A0A7G9S434"/>
<evidence type="ECO:0000313" key="2">
    <source>
        <dbReference type="EMBL" id="QNN62609.1"/>
    </source>
</evidence>
<organism evidence="2 3">
    <name type="scientific">Leucobacter denitrificans</name>
    <dbReference type="NCBI Taxonomy" id="683042"/>
    <lineage>
        <taxon>Bacteria</taxon>
        <taxon>Bacillati</taxon>
        <taxon>Actinomycetota</taxon>
        <taxon>Actinomycetes</taxon>
        <taxon>Micrococcales</taxon>
        <taxon>Microbacteriaceae</taxon>
        <taxon>Leucobacter</taxon>
    </lineage>
</organism>